<gene>
    <name evidence="2" type="ORF">B7R21_10160</name>
</gene>
<dbReference type="EMBL" id="NBXA01000021">
    <property type="protein sequence ID" value="RFA12694.1"/>
    <property type="molecule type" value="Genomic_DNA"/>
</dbReference>
<proteinExistence type="predicted"/>
<sequence>MVGSHEDTTEAHELTVGCAGPMGCTCLVGTMNDVPVWLAALTSVGALVAAVFAGVAAWRVARIEQQRDRRAQAVAVSAWASQHTADGRGTVGIHLLNTSGAPVTDVVVSFVDADGSPYAPLRLRILPPGSYFVQQKRSSPYKWGFPEPAADSLVAIMKSGTWRVDSLGFVDQGHVGWLRGSSGALREAPAPMPDRAVPVN</sequence>
<accession>A0A3E0VRR0</accession>
<keyword evidence="1" id="KW-0472">Membrane</keyword>
<comment type="caution">
    <text evidence="2">The sequence shown here is derived from an EMBL/GenBank/DDBJ whole genome shotgun (WGS) entry which is preliminary data.</text>
</comment>
<keyword evidence="1" id="KW-1133">Transmembrane helix</keyword>
<evidence type="ECO:0000313" key="3">
    <source>
        <dbReference type="Proteomes" id="UP000256709"/>
    </source>
</evidence>
<dbReference type="Proteomes" id="UP000256709">
    <property type="component" value="Unassembled WGS sequence"/>
</dbReference>
<protein>
    <submittedName>
        <fullName evidence="2">Uncharacterized protein</fullName>
    </submittedName>
</protein>
<dbReference type="AlphaFoldDB" id="A0A3E0VRR0"/>
<organism evidence="2 3">
    <name type="scientific">Subtercola boreus</name>
    <dbReference type="NCBI Taxonomy" id="120213"/>
    <lineage>
        <taxon>Bacteria</taxon>
        <taxon>Bacillati</taxon>
        <taxon>Actinomycetota</taxon>
        <taxon>Actinomycetes</taxon>
        <taxon>Micrococcales</taxon>
        <taxon>Microbacteriaceae</taxon>
        <taxon>Subtercola</taxon>
    </lineage>
</organism>
<evidence type="ECO:0000313" key="2">
    <source>
        <dbReference type="EMBL" id="RFA12694.1"/>
    </source>
</evidence>
<feature type="transmembrane region" description="Helical" evidence="1">
    <location>
        <begin position="37"/>
        <end position="61"/>
    </location>
</feature>
<reference evidence="2 3" key="1">
    <citation type="submission" date="2017-04" db="EMBL/GenBank/DDBJ databases">
        <title>Comparative genome analysis of Subtercola boreus.</title>
        <authorList>
            <person name="Cho Y.-J."/>
            <person name="Cho A."/>
            <person name="Kim O.-S."/>
            <person name="Lee J.-I."/>
        </authorList>
    </citation>
    <scope>NUCLEOTIDE SEQUENCE [LARGE SCALE GENOMIC DNA]</scope>
    <source>
        <strain evidence="2 3">P27444</strain>
    </source>
</reference>
<evidence type="ECO:0000256" key="1">
    <source>
        <dbReference type="SAM" id="Phobius"/>
    </source>
</evidence>
<name>A0A3E0VRR0_9MICO</name>
<keyword evidence="1" id="KW-0812">Transmembrane</keyword>